<organism evidence="3 4">
    <name type="scientific">Stephania yunnanensis</name>
    <dbReference type="NCBI Taxonomy" id="152371"/>
    <lineage>
        <taxon>Eukaryota</taxon>
        <taxon>Viridiplantae</taxon>
        <taxon>Streptophyta</taxon>
        <taxon>Embryophyta</taxon>
        <taxon>Tracheophyta</taxon>
        <taxon>Spermatophyta</taxon>
        <taxon>Magnoliopsida</taxon>
        <taxon>Ranunculales</taxon>
        <taxon>Menispermaceae</taxon>
        <taxon>Menispermoideae</taxon>
        <taxon>Cissampelideae</taxon>
        <taxon>Stephania</taxon>
    </lineage>
</organism>
<dbReference type="EMBL" id="JBBNAF010000007">
    <property type="protein sequence ID" value="KAK9127033.1"/>
    <property type="molecule type" value="Genomic_DNA"/>
</dbReference>
<evidence type="ECO:0000256" key="1">
    <source>
        <dbReference type="SAM" id="MobiDB-lite"/>
    </source>
</evidence>
<name>A0AAP0J411_9MAGN</name>
<evidence type="ECO:0000313" key="3">
    <source>
        <dbReference type="EMBL" id="KAK9127033.1"/>
    </source>
</evidence>
<protein>
    <submittedName>
        <fullName evidence="3">Uncharacterized protein</fullName>
    </submittedName>
</protein>
<feature type="transmembrane region" description="Helical" evidence="2">
    <location>
        <begin position="129"/>
        <end position="149"/>
    </location>
</feature>
<feature type="compositionally biased region" description="Polar residues" evidence="1">
    <location>
        <begin position="32"/>
        <end position="66"/>
    </location>
</feature>
<comment type="caution">
    <text evidence="3">The sequence shown here is derived from an EMBL/GenBank/DDBJ whole genome shotgun (WGS) entry which is preliminary data.</text>
</comment>
<feature type="region of interest" description="Disordered" evidence="1">
    <location>
        <begin position="1"/>
        <end position="76"/>
    </location>
</feature>
<dbReference type="Proteomes" id="UP001420932">
    <property type="component" value="Unassembled WGS sequence"/>
</dbReference>
<keyword evidence="2" id="KW-0472">Membrane</keyword>
<sequence length="177" mass="19475">MAERSARLGWGQEQQQTTKRHGGETHGRSAACNGSVQQSDLAVSSMTDEQPAWSTEEQTGRAQRTPTPSPARQRVGSAVTNLYATRCDATRRNSSAVAAPVAGERRCRRSTSGALLTGRMRDFDEMATTRWSFIVVHCFVMIAIVEIVVDRVSPMANESRLLFICYMSSYPDAIDIS</sequence>
<accession>A0AAP0J411</accession>
<proteinExistence type="predicted"/>
<dbReference type="AlphaFoldDB" id="A0AAP0J411"/>
<keyword evidence="2" id="KW-0812">Transmembrane</keyword>
<evidence type="ECO:0000256" key="2">
    <source>
        <dbReference type="SAM" id="Phobius"/>
    </source>
</evidence>
<keyword evidence="4" id="KW-1185">Reference proteome</keyword>
<evidence type="ECO:0000313" key="4">
    <source>
        <dbReference type="Proteomes" id="UP001420932"/>
    </source>
</evidence>
<reference evidence="3 4" key="1">
    <citation type="submission" date="2024-01" db="EMBL/GenBank/DDBJ databases">
        <title>Genome assemblies of Stephania.</title>
        <authorList>
            <person name="Yang L."/>
        </authorList>
    </citation>
    <scope>NUCLEOTIDE SEQUENCE [LARGE SCALE GENOMIC DNA]</scope>
    <source>
        <strain evidence="3">YNDBR</strain>
        <tissue evidence="3">Leaf</tissue>
    </source>
</reference>
<gene>
    <name evidence="3" type="ORF">Syun_015830</name>
</gene>
<keyword evidence="2" id="KW-1133">Transmembrane helix</keyword>